<reference evidence="1 2" key="1">
    <citation type="journal article" date="2019" name="Nat. Med.">
        <title>A library of human gut bacterial isolates paired with longitudinal multiomics data enables mechanistic microbiome research.</title>
        <authorList>
            <person name="Poyet M."/>
            <person name="Groussin M."/>
            <person name="Gibbons S.M."/>
            <person name="Avila-Pacheco J."/>
            <person name="Jiang X."/>
            <person name="Kearney S.M."/>
            <person name="Perrotta A.R."/>
            <person name="Berdy B."/>
            <person name="Zhao S."/>
            <person name="Lieberman T.D."/>
            <person name="Swanson P.K."/>
            <person name="Smith M."/>
            <person name="Roesemann S."/>
            <person name="Alexander J.E."/>
            <person name="Rich S.A."/>
            <person name="Livny J."/>
            <person name="Vlamakis H."/>
            <person name="Clish C."/>
            <person name="Bullock K."/>
            <person name="Deik A."/>
            <person name="Scott J."/>
            <person name="Pierce K.A."/>
            <person name="Xavier R.J."/>
            <person name="Alm E.J."/>
        </authorList>
    </citation>
    <scope>NUCLEOTIDE SEQUENCE [LARGE SCALE GENOMIC DNA]</scope>
    <source>
        <strain evidence="1 2">BIOML-A165</strain>
    </source>
</reference>
<dbReference type="EMBL" id="WCSB01000285">
    <property type="protein sequence ID" value="KAB4443050.1"/>
    <property type="molecule type" value="Genomic_DNA"/>
</dbReference>
<organism evidence="1 2">
    <name type="scientific">Bacteroides thetaiotaomicron</name>
    <dbReference type="NCBI Taxonomy" id="818"/>
    <lineage>
        <taxon>Bacteria</taxon>
        <taxon>Pseudomonadati</taxon>
        <taxon>Bacteroidota</taxon>
        <taxon>Bacteroidia</taxon>
        <taxon>Bacteroidales</taxon>
        <taxon>Bacteroidaceae</taxon>
        <taxon>Bacteroides</taxon>
    </lineage>
</organism>
<comment type="caution">
    <text evidence="1">The sequence shown here is derived from an EMBL/GenBank/DDBJ whole genome shotgun (WGS) entry which is preliminary data.</text>
</comment>
<name>A0A7J5J9A0_BACT4</name>
<dbReference type="Proteomes" id="UP000460317">
    <property type="component" value="Unassembled WGS sequence"/>
</dbReference>
<sequence>MKKILFVFLLCMIWQEGFSQYVYGTTGLLHMPTADMQRDKTFLFGASYLDVAATPAHWNYHTFNYYINITIFPWLEIGYTCTLHKAEHGSTYFPPS</sequence>
<evidence type="ECO:0000313" key="1">
    <source>
        <dbReference type="EMBL" id="KAB4443050.1"/>
    </source>
</evidence>
<proteinExistence type="predicted"/>
<evidence type="ECO:0000313" key="2">
    <source>
        <dbReference type="Proteomes" id="UP000460317"/>
    </source>
</evidence>
<accession>A0A7J5J9A0</accession>
<feature type="non-terminal residue" evidence="1">
    <location>
        <position position="96"/>
    </location>
</feature>
<gene>
    <name evidence="1" type="ORF">GAN93_27275</name>
</gene>
<dbReference type="AlphaFoldDB" id="A0A7J5J9A0"/>
<protein>
    <submittedName>
        <fullName evidence="1">YjbH domain-containing protein</fullName>
    </submittedName>
</protein>